<dbReference type="SUPFAM" id="SSF56784">
    <property type="entry name" value="HAD-like"/>
    <property type="match status" value="1"/>
</dbReference>
<dbReference type="InterPro" id="IPR006549">
    <property type="entry name" value="HAD-SF_hydro_IIIA"/>
</dbReference>
<feature type="binding site" evidence="10">
    <location>
        <position position="97"/>
    </location>
    <ligand>
        <name>Zn(2+)</name>
        <dbReference type="ChEBI" id="CHEBI:29105"/>
    </ligand>
</feature>
<dbReference type="Pfam" id="PF13242">
    <property type="entry name" value="Hydrolase_like"/>
    <property type="match status" value="1"/>
</dbReference>
<feature type="active site" description="Proton donor" evidence="8">
    <location>
        <position position="16"/>
    </location>
</feature>
<dbReference type="EC" id="3.1.3.-" evidence="7"/>
<gene>
    <name evidence="11" type="ORF">KA717_39330</name>
</gene>
<keyword evidence="2 7" id="KW-0963">Cytoplasm</keyword>
<evidence type="ECO:0000256" key="4">
    <source>
        <dbReference type="ARBA" id="ARBA00022801"/>
    </source>
</evidence>
<evidence type="ECO:0000256" key="3">
    <source>
        <dbReference type="ARBA" id="ARBA00022723"/>
    </source>
</evidence>
<dbReference type="InterPro" id="IPR006543">
    <property type="entry name" value="Histidinol-phos"/>
</dbReference>
<evidence type="ECO:0000256" key="5">
    <source>
        <dbReference type="ARBA" id="ARBA00023277"/>
    </source>
</evidence>
<feature type="site" description="Contributes to substrate recognition" evidence="9">
    <location>
        <position position="106"/>
    </location>
</feature>
<dbReference type="CDD" id="cd07503">
    <property type="entry name" value="HAD_HisB-N"/>
    <property type="match status" value="1"/>
</dbReference>
<evidence type="ECO:0000256" key="8">
    <source>
        <dbReference type="PIRSR" id="PIRSR004682-1"/>
    </source>
</evidence>
<keyword evidence="10" id="KW-0460">Magnesium</keyword>
<protein>
    <recommendedName>
        <fullName evidence="6 7">D,D-heptose 1,7-bisphosphate phosphatase</fullName>
        <ecNumber evidence="7">3.1.3.-</ecNumber>
    </recommendedName>
</protein>
<keyword evidence="10" id="KW-0862">Zinc</keyword>
<evidence type="ECO:0000256" key="9">
    <source>
        <dbReference type="PIRSR" id="PIRSR004682-3"/>
    </source>
</evidence>
<dbReference type="PANTHER" id="PTHR42891">
    <property type="entry name" value="D-GLYCERO-BETA-D-MANNO-HEPTOSE-1,7-BISPHOSPHATE 7-PHOSPHATASE"/>
    <property type="match status" value="1"/>
</dbReference>
<comment type="subcellular location">
    <subcellularLocation>
        <location evidence="1 7">Cytoplasm</location>
    </subcellularLocation>
</comment>
<evidence type="ECO:0000256" key="2">
    <source>
        <dbReference type="ARBA" id="ARBA00022490"/>
    </source>
</evidence>
<evidence type="ECO:0000256" key="7">
    <source>
        <dbReference type="PIRNR" id="PIRNR004682"/>
    </source>
</evidence>
<feature type="binding site" evidence="10">
    <location>
        <position position="103"/>
    </location>
    <ligand>
        <name>Zn(2+)</name>
        <dbReference type="ChEBI" id="CHEBI:29105"/>
    </ligand>
</feature>
<feature type="binding site" evidence="10">
    <location>
        <position position="14"/>
    </location>
    <ligand>
        <name>Mg(2+)</name>
        <dbReference type="ChEBI" id="CHEBI:18420"/>
    </ligand>
</feature>
<dbReference type="InterPro" id="IPR004446">
    <property type="entry name" value="Heptose_bisP_phosphatase"/>
</dbReference>
<reference evidence="11" key="1">
    <citation type="submission" date="2021-04" db="EMBL/GenBank/DDBJ databases">
        <title>Genome sequence of Woronichinia naegeliana from Washington state freshwater lake bloom.</title>
        <authorList>
            <person name="Dreher T.W."/>
        </authorList>
    </citation>
    <scope>NUCLEOTIDE SEQUENCE</scope>
    <source>
        <strain evidence="11">WA131</strain>
    </source>
</reference>
<keyword evidence="4 7" id="KW-0378">Hydrolase</keyword>
<evidence type="ECO:0000313" key="11">
    <source>
        <dbReference type="EMBL" id="UXE61336.1"/>
    </source>
</evidence>
<comment type="cofactor">
    <cofactor evidence="10">
        <name>Zn(2+)</name>
        <dbReference type="ChEBI" id="CHEBI:29105"/>
    </cofactor>
</comment>
<accession>A0A977KWR0</accession>
<dbReference type="NCBIfam" id="TIGR01662">
    <property type="entry name" value="HAD-SF-IIIA"/>
    <property type="match status" value="1"/>
</dbReference>
<dbReference type="AlphaFoldDB" id="A0A977KWR0"/>
<evidence type="ECO:0000256" key="10">
    <source>
        <dbReference type="PIRSR" id="PIRSR004682-4"/>
    </source>
</evidence>
<comment type="similarity">
    <text evidence="7">Belongs to the gmhB family.</text>
</comment>
<dbReference type="InterPro" id="IPR036412">
    <property type="entry name" value="HAD-like_sf"/>
</dbReference>
<dbReference type="InterPro" id="IPR023214">
    <property type="entry name" value="HAD_sf"/>
</dbReference>
<feature type="site" description="Stabilizes the phosphoryl group" evidence="9">
    <location>
        <position position="56"/>
    </location>
</feature>
<feature type="active site" description="Nucleophile" evidence="8">
    <location>
        <position position="14"/>
    </location>
</feature>
<dbReference type="PIRSF" id="PIRSF004682">
    <property type="entry name" value="GmhB"/>
    <property type="match status" value="1"/>
</dbReference>
<proteinExistence type="inferred from homology"/>
<feature type="binding site" evidence="10">
    <location>
        <position position="105"/>
    </location>
    <ligand>
        <name>Zn(2+)</name>
        <dbReference type="ChEBI" id="CHEBI:29105"/>
    </ligand>
</feature>
<feature type="binding site" evidence="10">
    <location>
        <position position="95"/>
    </location>
    <ligand>
        <name>Zn(2+)</name>
        <dbReference type="ChEBI" id="CHEBI:29105"/>
    </ligand>
</feature>
<dbReference type="PANTHER" id="PTHR42891:SF1">
    <property type="entry name" value="D-GLYCERO-BETA-D-MANNO-HEPTOSE-1,7-BISPHOSPHATE 7-PHOSPHATASE"/>
    <property type="match status" value="1"/>
</dbReference>
<feature type="site" description="Stabilizes the phosphoryl group" evidence="9">
    <location>
        <position position="107"/>
    </location>
</feature>
<organism evidence="11">
    <name type="scientific">Woronichinia naegeliana WA131</name>
    <dbReference type="NCBI Taxonomy" id="2824559"/>
    <lineage>
        <taxon>Bacteria</taxon>
        <taxon>Bacillati</taxon>
        <taxon>Cyanobacteriota</taxon>
        <taxon>Cyanophyceae</taxon>
        <taxon>Synechococcales</taxon>
        <taxon>Coelosphaeriaceae</taxon>
        <taxon>Woronichinia</taxon>
    </lineage>
</organism>
<keyword evidence="5 7" id="KW-0119">Carbohydrate metabolism</keyword>
<dbReference type="Proteomes" id="UP001065613">
    <property type="component" value="Chromosome"/>
</dbReference>
<comment type="cofactor">
    <cofactor evidence="10">
        <name>Mg(2+)</name>
        <dbReference type="ChEBI" id="CHEBI:18420"/>
    </cofactor>
</comment>
<dbReference type="Gene3D" id="3.40.50.1000">
    <property type="entry name" value="HAD superfamily/HAD-like"/>
    <property type="match status" value="1"/>
</dbReference>
<name>A0A977KWR0_9CYAN</name>
<evidence type="ECO:0000256" key="6">
    <source>
        <dbReference type="ARBA" id="ARBA00031828"/>
    </source>
</evidence>
<dbReference type="KEGG" id="wna:KA717_39330"/>
<dbReference type="GO" id="GO:0016791">
    <property type="term" value="F:phosphatase activity"/>
    <property type="evidence" value="ECO:0007669"/>
    <property type="project" value="InterPro"/>
</dbReference>
<dbReference type="GO" id="GO:0005975">
    <property type="term" value="P:carbohydrate metabolic process"/>
    <property type="evidence" value="ECO:0007669"/>
    <property type="project" value="InterPro"/>
</dbReference>
<sequence>MVANVSSHKALFLDRDGVVIDYVPYLSRPEQVKIPPRSGQALKQWQDHGYYLILITNQSGVGRGYFNLEDVEAVHHRIREVYEPFGVTFADIFLCPHHPEAGCDCRKPSPQMLIEAAKKYDISLPNSYFLGDAPSDLEAALQAGCQPLLVLTGRGKKTLASLNQYPSPIPVFDQISDTVSLLNHDSTR</sequence>
<dbReference type="EMBL" id="CP073041">
    <property type="protein sequence ID" value="UXE61336.1"/>
    <property type="molecule type" value="Genomic_DNA"/>
</dbReference>
<evidence type="ECO:0000256" key="1">
    <source>
        <dbReference type="ARBA" id="ARBA00004496"/>
    </source>
</evidence>
<feature type="binding site" evidence="10">
    <location>
        <position position="16"/>
    </location>
    <ligand>
        <name>Mg(2+)</name>
        <dbReference type="ChEBI" id="CHEBI:18420"/>
    </ligand>
</feature>
<dbReference type="GO" id="GO:0046872">
    <property type="term" value="F:metal ion binding"/>
    <property type="evidence" value="ECO:0007669"/>
    <property type="project" value="UniProtKB-KW"/>
</dbReference>
<feature type="binding site" evidence="10">
    <location>
        <position position="132"/>
    </location>
    <ligand>
        <name>Mg(2+)</name>
        <dbReference type="ChEBI" id="CHEBI:18420"/>
    </ligand>
</feature>
<keyword evidence="3 10" id="KW-0479">Metal-binding</keyword>
<dbReference type="NCBIfam" id="TIGR01656">
    <property type="entry name" value="Histidinol-ppas"/>
    <property type="match status" value="1"/>
</dbReference>
<dbReference type="GO" id="GO:0005737">
    <property type="term" value="C:cytoplasm"/>
    <property type="evidence" value="ECO:0007669"/>
    <property type="project" value="UniProtKB-SubCell"/>
</dbReference>